<organism evidence="1 2">
    <name type="scientific">Pseudomonas phage vB_PaeM_PS119XW</name>
    <dbReference type="NCBI Taxonomy" id="2601632"/>
    <lineage>
        <taxon>Viruses</taxon>
        <taxon>Duplodnaviria</taxon>
        <taxon>Heunggongvirae</taxon>
        <taxon>Uroviricota</taxon>
        <taxon>Caudoviricetes</taxon>
        <taxon>Chimalliviridae</taxon>
        <taxon>Pawinskivirus</taxon>
        <taxon>Pawinskivirus PS119XW</taxon>
    </lineage>
</organism>
<proteinExistence type="predicted"/>
<name>A0A5C1K7V3_9CAUD</name>
<dbReference type="KEGG" id="vg:77937057"/>
<protein>
    <submittedName>
        <fullName evidence="1">Uncharacterized protein</fullName>
    </submittedName>
</protein>
<keyword evidence="2" id="KW-1185">Reference proteome</keyword>
<dbReference type="EMBL" id="MN103543">
    <property type="protein sequence ID" value="QEM42036.1"/>
    <property type="molecule type" value="Genomic_DNA"/>
</dbReference>
<accession>A0A5C1K7V3</accession>
<sequence length="114" mass="12991">MTLGISKSLLEDAIKTLRMETDNCSIPTKSEVIAMLVERQANEVCASIRKKIIEDLPGFNNFHYVRNYEIVVEHKDDIALSVKKVVKARLKEAGWTKVEFCEHSCGITKIRIKL</sequence>
<dbReference type="RefSeq" id="YP_010661047.1">
    <property type="nucleotide sequence ID" value="NC_070882.1"/>
</dbReference>
<evidence type="ECO:0000313" key="2">
    <source>
        <dbReference type="Proteomes" id="UP000322144"/>
    </source>
</evidence>
<dbReference type="GeneID" id="77937057"/>
<dbReference type="Proteomes" id="UP000322144">
    <property type="component" value="Segment"/>
</dbReference>
<reference evidence="1 2" key="1">
    <citation type="submission" date="2019-06" db="EMBL/GenBank/DDBJ databases">
        <title>A distant relative of Phikzvirus genus phages from a therapeutic phage collection.</title>
        <authorList>
            <person name="Hejnowicz M.S."/>
            <person name="Dabrowski K."/>
            <person name="Gawor J."/>
            <person name="Weber-Dabrowska B."/>
            <person name="Gromadka R."/>
            <person name="Lobocka M.B."/>
        </authorList>
    </citation>
    <scope>NUCLEOTIDE SEQUENCE [LARGE SCALE GENOMIC DNA]</scope>
</reference>
<evidence type="ECO:0000313" key="1">
    <source>
        <dbReference type="EMBL" id="QEM42036.1"/>
    </source>
</evidence>